<evidence type="ECO:0000256" key="2">
    <source>
        <dbReference type="ARBA" id="ARBA00022645"/>
    </source>
</evidence>
<dbReference type="PRINTS" id="PR00724">
    <property type="entry name" value="CRBOXYPTASEC"/>
</dbReference>
<dbReference type="SUPFAM" id="SSF53474">
    <property type="entry name" value="alpha/beta-Hydrolases"/>
    <property type="match status" value="1"/>
</dbReference>
<evidence type="ECO:0000256" key="1">
    <source>
        <dbReference type="ARBA" id="ARBA00009431"/>
    </source>
</evidence>
<dbReference type="OrthoDB" id="443318at2759"/>
<evidence type="ECO:0000256" key="4">
    <source>
        <dbReference type="ARBA" id="ARBA00022801"/>
    </source>
</evidence>
<keyword evidence="3 6" id="KW-0645">Protease</keyword>
<organism evidence="7 8">
    <name type="scientific">Wolfiporia cocos (strain MD-104)</name>
    <name type="common">Brown rot fungus</name>
    <dbReference type="NCBI Taxonomy" id="742152"/>
    <lineage>
        <taxon>Eukaryota</taxon>
        <taxon>Fungi</taxon>
        <taxon>Dikarya</taxon>
        <taxon>Basidiomycota</taxon>
        <taxon>Agaricomycotina</taxon>
        <taxon>Agaricomycetes</taxon>
        <taxon>Polyporales</taxon>
        <taxon>Phaeolaceae</taxon>
        <taxon>Wolfiporia</taxon>
    </lineage>
</organism>
<dbReference type="PROSITE" id="PS00131">
    <property type="entry name" value="CARBOXYPEPT_SER_SER"/>
    <property type="match status" value="1"/>
</dbReference>
<comment type="similarity">
    <text evidence="1 6">Belongs to the peptidase S10 family.</text>
</comment>
<dbReference type="GO" id="GO:0000324">
    <property type="term" value="C:fungal-type vacuole"/>
    <property type="evidence" value="ECO:0007669"/>
    <property type="project" value="TreeGrafter"/>
</dbReference>
<evidence type="ECO:0000313" key="7">
    <source>
        <dbReference type="EMBL" id="PCH36516.1"/>
    </source>
</evidence>
<dbReference type="OMA" id="GDWMKPF"/>
<evidence type="ECO:0000256" key="6">
    <source>
        <dbReference type="RuleBase" id="RU361156"/>
    </source>
</evidence>
<dbReference type="PANTHER" id="PTHR11802:SF452">
    <property type="entry name" value="CARBOXYPEPTIDASE"/>
    <property type="match status" value="1"/>
</dbReference>
<dbReference type="Gene3D" id="1.10.287.410">
    <property type="match status" value="1"/>
</dbReference>
<dbReference type="GO" id="GO:0006508">
    <property type="term" value="P:proteolysis"/>
    <property type="evidence" value="ECO:0007669"/>
    <property type="project" value="UniProtKB-KW"/>
</dbReference>
<dbReference type="Proteomes" id="UP000218811">
    <property type="component" value="Unassembled WGS sequence"/>
</dbReference>
<sequence>MKSVFALVPIALLAACSALAVPAPDQTILGELESAYGELSSGLADVADELKHAAHGALGKSRTRVHKWIDIFGRQRIMQNGLTYELVSNPMFEQHQLRITEPDLCDPSVQQYSGYLDIAEDKHLFFWFFEARVNPEDAPLLLWLNGGPGCSSSTGLLFELGPCSIADSGANVTYNKHSWNTHANVIFLDQPVNVGFSYANDGTSVNTSPVAGKDVYAFLELFLGRFPQYAKAPFHIAAESYGGTYAPNIAAVIHAENKALARAGAQANDALLHINLASVMLGNGLTDPYVQMASVPDWACDGPYPVYDDPEGPECQAIRAKVPTCQRLLKSCYEYESRLMCVPALLYCNSQIMGPLVQLGYNPYDVRRKCDRQRDGDLCYSQMGWIDTWMNKPANKRALGVDPTLEFQSCNMQVNQAFAFQGDGAHNSAKLLPELVEDGVRLLVYAGNADMMCNFIGNERWVEQLDSRFQKEFAAKKPVPWVTTESGQLAGTVRSAGGNGYTAGNITFVAVHEAGHMVPYDQPEAALDLVTKWLFDLPLSLNASEEVARLPFGGW</sequence>
<feature type="signal peptide" evidence="6">
    <location>
        <begin position="1"/>
        <end position="20"/>
    </location>
</feature>
<dbReference type="Pfam" id="PF00450">
    <property type="entry name" value="Peptidase_S10"/>
    <property type="match status" value="1"/>
</dbReference>
<protein>
    <recommendedName>
        <fullName evidence="6">Carboxypeptidase</fullName>
        <ecNumber evidence="6">3.4.16.-</ecNumber>
    </recommendedName>
</protein>
<dbReference type="PROSITE" id="PS51257">
    <property type="entry name" value="PROKAR_LIPOPROTEIN"/>
    <property type="match status" value="1"/>
</dbReference>
<dbReference type="EC" id="3.4.16.-" evidence="6"/>
<keyword evidence="5" id="KW-0325">Glycoprotein</keyword>
<reference evidence="7 8" key="1">
    <citation type="journal article" date="2012" name="Science">
        <title>The Paleozoic origin of enzymatic lignin decomposition reconstructed from 31 fungal genomes.</title>
        <authorList>
            <person name="Floudas D."/>
            <person name="Binder M."/>
            <person name="Riley R."/>
            <person name="Barry K."/>
            <person name="Blanchette R.A."/>
            <person name="Henrissat B."/>
            <person name="Martinez A.T."/>
            <person name="Otillar R."/>
            <person name="Spatafora J.W."/>
            <person name="Yadav J.S."/>
            <person name="Aerts A."/>
            <person name="Benoit I."/>
            <person name="Boyd A."/>
            <person name="Carlson A."/>
            <person name="Copeland A."/>
            <person name="Coutinho P.M."/>
            <person name="de Vries R.P."/>
            <person name="Ferreira P."/>
            <person name="Findley K."/>
            <person name="Foster B."/>
            <person name="Gaskell J."/>
            <person name="Glotzer D."/>
            <person name="Gorecki P."/>
            <person name="Heitman J."/>
            <person name="Hesse C."/>
            <person name="Hori C."/>
            <person name="Igarashi K."/>
            <person name="Jurgens J.A."/>
            <person name="Kallen N."/>
            <person name="Kersten P."/>
            <person name="Kohler A."/>
            <person name="Kuees U."/>
            <person name="Kumar T.K.A."/>
            <person name="Kuo A."/>
            <person name="LaButti K."/>
            <person name="Larrondo L.F."/>
            <person name="Lindquist E."/>
            <person name="Ling A."/>
            <person name="Lombard V."/>
            <person name="Lucas S."/>
            <person name="Lundell T."/>
            <person name="Martin R."/>
            <person name="McLaughlin D.J."/>
            <person name="Morgenstern I."/>
            <person name="Morin E."/>
            <person name="Murat C."/>
            <person name="Nagy L.G."/>
            <person name="Nolan M."/>
            <person name="Ohm R.A."/>
            <person name="Patyshakuliyeva A."/>
            <person name="Rokas A."/>
            <person name="Ruiz-Duenas F.J."/>
            <person name="Sabat G."/>
            <person name="Salamov A."/>
            <person name="Samejima M."/>
            <person name="Schmutz J."/>
            <person name="Slot J.C."/>
            <person name="St John F."/>
            <person name="Stenlid J."/>
            <person name="Sun H."/>
            <person name="Sun S."/>
            <person name="Syed K."/>
            <person name="Tsang A."/>
            <person name="Wiebenga A."/>
            <person name="Young D."/>
            <person name="Pisabarro A."/>
            <person name="Eastwood D.C."/>
            <person name="Martin F."/>
            <person name="Cullen D."/>
            <person name="Grigoriev I.V."/>
            <person name="Hibbett D.S."/>
        </authorList>
    </citation>
    <scope>NUCLEOTIDE SEQUENCE [LARGE SCALE GENOMIC DNA]</scope>
    <source>
        <strain evidence="7 8">MD-104</strain>
    </source>
</reference>
<evidence type="ECO:0000256" key="5">
    <source>
        <dbReference type="ARBA" id="ARBA00023180"/>
    </source>
</evidence>
<keyword evidence="6" id="KW-0732">Signal</keyword>
<keyword evidence="2 6" id="KW-0121">Carboxypeptidase</keyword>
<dbReference type="GO" id="GO:0004185">
    <property type="term" value="F:serine-type carboxypeptidase activity"/>
    <property type="evidence" value="ECO:0007669"/>
    <property type="project" value="UniProtKB-UniRule"/>
</dbReference>
<dbReference type="InterPro" id="IPR001563">
    <property type="entry name" value="Peptidase_S10"/>
</dbReference>
<dbReference type="EMBL" id="KB467876">
    <property type="protein sequence ID" value="PCH36516.1"/>
    <property type="molecule type" value="Genomic_DNA"/>
</dbReference>
<dbReference type="InterPro" id="IPR029058">
    <property type="entry name" value="AB_hydrolase_fold"/>
</dbReference>
<dbReference type="InterPro" id="IPR018202">
    <property type="entry name" value="Ser_caboxypep_ser_AS"/>
</dbReference>
<gene>
    <name evidence="7" type="ORF">WOLCODRAFT_28645</name>
</gene>
<dbReference type="AlphaFoldDB" id="A0A2H3J2X3"/>
<keyword evidence="8" id="KW-1185">Reference proteome</keyword>
<dbReference type="Gene3D" id="3.40.50.1820">
    <property type="entry name" value="alpha/beta hydrolase"/>
    <property type="match status" value="1"/>
</dbReference>
<keyword evidence="4 6" id="KW-0378">Hydrolase</keyword>
<feature type="chain" id="PRO_5013424461" description="Carboxypeptidase" evidence="6">
    <location>
        <begin position="21"/>
        <end position="555"/>
    </location>
</feature>
<accession>A0A2H3J2X3</accession>
<evidence type="ECO:0000256" key="3">
    <source>
        <dbReference type="ARBA" id="ARBA00022670"/>
    </source>
</evidence>
<name>A0A2H3J2X3_WOLCO</name>
<evidence type="ECO:0000313" key="8">
    <source>
        <dbReference type="Proteomes" id="UP000218811"/>
    </source>
</evidence>
<dbReference type="STRING" id="742152.A0A2H3J2X3"/>
<proteinExistence type="inferred from homology"/>
<dbReference type="PANTHER" id="PTHR11802">
    <property type="entry name" value="SERINE PROTEASE FAMILY S10 SERINE CARBOXYPEPTIDASE"/>
    <property type="match status" value="1"/>
</dbReference>